<feature type="signal peptide" evidence="1">
    <location>
        <begin position="1"/>
        <end position="18"/>
    </location>
</feature>
<gene>
    <name evidence="3" type="ORF">CCMP2556_LOCUS54168</name>
</gene>
<proteinExistence type="predicted"/>
<dbReference type="EMBL" id="CAXAMN010028472">
    <property type="protein sequence ID" value="CAK9116649.1"/>
    <property type="molecule type" value="Genomic_DNA"/>
</dbReference>
<dbReference type="Gene3D" id="3.30.710.10">
    <property type="entry name" value="Potassium Channel Kv1.1, Chain A"/>
    <property type="match status" value="1"/>
</dbReference>
<evidence type="ECO:0000313" key="4">
    <source>
        <dbReference type="Proteomes" id="UP001642484"/>
    </source>
</evidence>
<feature type="chain" id="PRO_5046766601" description="BTB domain-containing protein" evidence="1">
    <location>
        <begin position="19"/>
        <end position="479"/>
    </location>
</feature>
<dbReference type="SMART" id="SM00225">
    <property type="entry name" value="BTB"/>
    <property type="match status" value="1"/>
</dbReference>
<sequence>MGCLKMFILLKCLKFGLCRSGLTGLEYHCWSFPFAQLLALPVGPQDQVSGVQRPCERAMVKESSRRSPLPTRKAAVVKDSRKKEWVAEKLSTSFGKTGSFSVLVEAADKTRTEFKVSSVILSSWSDVFDKMMNHDFKEQTQKQVVIKDFSLHGMEAFLRFLYSGTLDADVQTLVEVMVIADKYQVKELSSHCYNVLNEQMNEKAVWDIVKASDKFHREDLRSAAINQILIQPKMVLQERPPASDELLQEVLGSDFLCLSDEELLDLLIMWEDADEGCMSKFDLIAKHVRLEKVPAEKIKSMVLMPEFGFCKPFKTKTIRSEYTDDVLCSLKERCKSQHGEEWDEVFLSDWVNIIHTEGAISDDVDLVELAYQCDQCELEAGNWVEWRFPLFAVKLLGISINEGAEVAEGTHFIVSCEKKGSPGSMQEVFRSEEHGQIFAEQSFPCQCDFVANCFRVEVTFGTLDVCCFTFEGFLLDDED</sequence>
<dbReference type="PROSITE" id="PS50097">
    <property type="entry name" value="BTB"/>
    <property type="match status" value="1"/>
</dbReference>
<dbReference type="SUPFAM" id="SSF54695">
    <property type="entry name" value="POZ domain"/>
    <property type="match status" value="1"/>
</dbReference>
<comment type="caution">
    <text evidence="3">The sequence shown here is derived from an EMBL/GenBank/DDBJ whole genome shotgun (WGS) entry which is preliminary data.</text>
</comment>
<dbReference type="InterPro" id="IPR000210">
    <property type="entry name" value="BTB/POZ_dom"/>
</dbReference>
<organism evidence="3 4">
    <name type="scientific">Durusdinium trenchii</name>
    <dbReference type="NCBI Taxonomy" id="1381693"/>
    <lineage>
        <taxon>Eukaryota</taxon>
        <taxon>Sar</taxon>
        <taxon>Alveolata</taxon>
        <taxon>Dinophyceae</taxon>
        <taxon>Suessiales</taxon>
        <taxon>Symbiodiniaceae</taxon>
        <taxon>Durusdinium</taxon>
    </lineage>
</organism>
<dbReference type="Proteomes" id="UP001642484">
    <property type="component" value="Unassembled WGS sequence"/>
</dbReference>
<evidence type="ECO:0000313" key="3">
    <source>
        <dbReference type="EMBL" id="CAK9116649.1"/>
    </source>
</evidence>
<name>A0ABP0SW14_9DINO</name>
<feature type="domain" description="BTB" evidence="2">
    <location>
        <begin position="98"/>
        <end position="170"/>
    </location>
</feature>
<keyword evidence="1" id="KW-0732">Signal</keyword>
<dbReference type="Pfam" id="PF00651">
    <property type="entry name" value="BTB"/>
    <property type="match status" value="1"/>
</dbReference>
<reference evidence="3 4" key="1">
    <citation type="submission" date="2024-02" db="EMBL/GenBank/DDBJ databases">
        <authorList>
            <person name="Chen Y."/>
            <person name="Shah S."/>
            <person name="Dougan E. K."/>
            <person name="Thang M."/>
            <person name="Chan C."/>
        </authorList>
    </citation>
    <scope>NUCLEOTIDE SEQUENCE [LARGE SCALE GENOMIC DNA]</scope>
</reference>
<protein>
    <recommendedName>
        <fullName evidence="2">BTB domain-containing protein</fullName>
    </recommendedName>
</protein>
<dbReference type="CDD" id="cd18186">
    <property type="entry name" value="BTB_POZ_ZBTB_KLHL-like"/>
    <property type="match status" value="1"/>
</dbReference>
<evidence type="ECO:0000256" key="1">
    <source>
        <dbReference type="SAM" id="SignalP"/>
    </source>
</evidence>
<dbReference type="PANTHER" id="PTHR45632">
    <property type="entry name" value="LD33804P"/>
    <property type="match status" value="1"/>
</dbReference>
<accession>A0ABP0SW14</accession>
<keyword evidence="4" id="KW-1185">Reference proteome</keyword>
<evidence type="ECO:0000259" key="2">
    <source>
        <dbReference type="PROSITE" id="PS50097"/>
    </source>
</evidence>
<dbReference type="InterPro" id="IPR011333">
    <property type="entry name" value="SKP1/BTB/POZ_sf"/>
</dbReference>